<evidence type="ECO:0000313" key="2">
    <source>
        <dbReference type="Proteomes" id="UP000680132"/>
    </source>
</evidence>
<dbReference type="EMBL" id="JAGFOA010000007">
    <property type="protein sequence ID" value="MBO3664894.1"/>
    <property type="molecule type" value="Genomic_DNA"/>
</dbReference>
<evidence type="ECO:0000313" key="1">
    <source>
        <dbReference type="EMBL" id="MBO3664894.1"/>
    </source>
</evidence>
<dbReference type="AlphaFoldDB" id="A0A939QL36"/>
<protein>
    <submittedName>
        <fullName evidence="1">Uncharacterized protein</fullName>
    </submittedName>
</protein>
<dbReference type="RefSeq" id="WP_208505036.1">
    <property type="nucleotide sequence ID" value="NZ_JAGFOA010000007.1"/>
</dbReference>
<name>A0A939QL36_9MICO</name>
<proteinExistence type="predicted"/>
<organism evidence="1 2">
    <name type="scientific">Microbacterium stercoris</name>
    <dbReference type="NCBI Taxonomy" id="2820289"/>
    <lineage>
        <taxon>Bacteria</taxon>
        <taxon>Bacillati</taxon>
        <taxon>Actinomycetota</taxon>
        <taxon>Actinomycetes</taxon>
        <taxon>Micrococcales</taxon>
        <taxon>Microbacteriaceae</taxon>
        <taxon>Microbacterium</taxon>
    </lineage>
</organism>
<gene>
    <name evidence="1" type="ORF">J5V96_15465</name>
</gene>
<reference evidence="1" key="1">
    <citation type="submission" date="2021-03" db="EMBL/GenBank/DDBJ databases">
        <title>Microbacterium sp. nov., a novel actinobacterium isolated from cow dung.</title>
        <authorList>
            <person name="Zhang L."/>
        </authorList>
    </citation>
    <scope>NUCLEOTIDE SEQUENCE</scope>
    <source>
        <strain evidence="1">NEAU-LLB</strain>
    </source>
</reference>
<sequence>MTLPDGPQTEAVLKTLLIDAATAHGRYEAEELGGVYDDDWPSWYAAHMAQALRDADREIRGRS</sequence>
<accession>A0A939QL36</accession>
<keyword evidence="2" id="KW-1185">Reference proteome</keyword>
<comment type="caution">
    <text evidence="1">The sequence shown here is derived from an EMBL/GenBank/DDBJ whole genome shotgun (WGS) entry which is preliminary data.</text>
</comment>
<dbReference type="Proteomes" id="UP000680132">
    <property type="component" value="Unassembled WGS sequence"/>
</dbReference>